<sequence>MGTKGGKQHQPTSINVNDSDGAQLEGTQIEDGRSWRSPSFLCGESIFFGVLLPSCPVPAVAEWVSGSCCSCRVLVGEQAALTSRYLIPPPPLTSPTSARALISSRSRWPCLLQWLGNDRNDDSSG</sequence>
<evidence type="ECO:0000313" key="3">
    <source>
        <dbReference type="Proteomes" id="UP000801864"/>
    </source>
</evidence>
<evidence type="ECO:0000256" key="1">
    <source>
        <dbReference type="SAM" id="MobiDB-lite"/>
    </source>
</evidence>
<gene>
    <name evidence="2" type="ORF">CFAM422_000945</name>
</gene>
<reference evidence="2 3" key="1">
    <citation type="submission" date="2018-06" db="EMBL/GenBank/DDBJ databases">
        <title>Genome analysis of cellulolytic fungus Trichoderma lentiforme CFAM-422.</title>
        <authorList>
            <person name="Steindorff A.S."/>
            <person name="Formighieri E.F."/>
            <person name="Midorikawa G.E.O."/>
            <person name="Tamietti M.S."/>
            <person name="Ramos E.Z."/>
            <person name="Silva A.S."/>
            <person name="Bon E.P.S."/>
            <person name="Mendes T.D."/>
            <person name="Damaso M.C.T."/>
            <person name="Favaro L.C.L."/>
        </authorList>
    </citation>
    <scope>NUCLEOTIDE SEQUENCE [LARGE SCALE GENOMIC DNA]</scope>
    <source>
        <strain evidence="2 3">CFAM-422</strain>
    </source>
</reference>
<organism evidence="2 3">
    <name type="scientific">Trichoderma lentiforme</name>
    <dbReference type="NCBI Taxonomy" id="1567552"/>
    <lineage>
        <taxon>Eukaryota</taxon>
        <taxon>Fungi</taxon>
        <taxon>Dikarya</taxon>
        <taxon>Ascomycota</taxon>
        <taxon>Pezizomycotina</taxon>
        <taxon>Sordariomycetes</taxon>
        <taxon>Hypocreomycetidae</taxon>
        <taxon>Hypocreales</taxon>
        <taxon>Hypocreaceae</taxon>
        <taxon>Trichoderma</taxon>
    </lineage>
</organism>
<comment type="caution">
    <text evidence="2">The sequence shown here is derived from an EMBL/GenBank/DDBJ whole genome shotgun (WGS) entry which is preliminary data.</text>
</comment>
<dbReference type="EMBL" id="QLNT01000002">
    <property type="protein sequence ID" value="KAF3076006.1"/>
    <property type="molecule type" value="Genomic_DNA"/>
</dbReference>
<evidence type="ECO:0000313" key="2">
    <source>
        <dbReference type="EMBL" id="KAF3076006.1"/>
    </source>
</evidence>
<protein>
    <submittedName>
        <fullName evidence="2">Uncharacterized protein</fullName>
    </submittedName>
</protein>
<keyword evidence="3" id="KW-1185">Reference proteome</keyword>
<feature type="region of interest" description="Disordered" evidence="1">
    <location>
        <begin position="1"/>
        <end position="35"/>
    </location>
</feature>
<dbReference type="AlphaFoldDB" id="A0A9P5CFE4"/>
<feature type="compositionally biased region" description="Polar residues" evidence="1">
    <location>
        <begin position="9"/>
        <end position="20"/>
    </location>
</feature>
<dbReference type="Proteomes" id="UP000801864">
    <property type="component" value="Unassembled WGS sequence"/>
</dbReference>
<proteinExistence type="predicted"/>
<name>A0A9P5CFE4_9HYPO</name>
<accession>A0A9P5CFE4</accession>